<feature type="domain" description="Carrier" evidence="3">
    <location>
        <begin position="3"/>
        <end position="81"/>
    </location>
</feature>
<dbReference type="InterPro" id="IPR009081">
    <property type="entry name" value="PP-bd_ACP"/>
</dbReference>
<keyword evidence="2" id="KW-0597">Phosphoprotein</keyword>
<protein>
    <submittedName>
        <fullName evidence="4">Acyl carrier protein</fullName>
    </submittedName>
</protein>
<dbReference type="PROSITE" id="PS00012">
    <property type="entry name" value="PHOSPHOPANTETHEINE"/>
    <property type="match status" value="1"/>
</dbReference>
<dbReference type="SUPFAM" id="SSF47336">
    <property type="entry name" value="ACP-like"/>
    <property type="match status" value="1"/>
</dbReference>
<evidence type="ECO:0000256" key="2">
    <source>
        <dbReference type="ARBA" id="ARBA00022553"/>
    </source>
</evidence>
<dbReference type="Proteomes" id="UP001589894">
    <property type="component" value="Unassembled WGS sequence"/>
</dbReference>
<reference evidence="4 5" key="1">
    <citation type="submission" date="2024-09" db="EMBL/GenBank/DDBJ databases">
        <authorList>
            <person name="Sun Q."/>
            <person name="Mori K."/>
        </authorList>
    </citation>
    <scope>NUCLEOTIDE SEQUENCE [LARGE SCALE GENOMIC DNA]</scope>
    <source>
        <strain evidence="4 5">TBRC 2205</strain>
    </source>
</reference>
<dbReference type="InterPro" id="IPR036736">
    <property type="entry name" value="ACP-like_sf"/>
</dbReference>
<keyword evidence="1" id="KW-0596">Phosphopantetheine</keyword>
<sequence length="88" mass="9453">MTEFTIEDVRRIMREAAGEDEATPLDGDIAHQPFGDLGYDSLAVLELAARVQQEYGVPMPDDAVAHLTTPAAVTEYVGQRLAPAPGGR</sequence>
<gene>
    <name evidence="4" type="ORF">ACFFHU_13755</name>
</gene>
<dbReference type="SMART" id="SM00823">
    <property type="entry name" value="PKS_PP"/>
    <property type="match status" value="1"/>
</dbReference>
<evidence type="ECO:0000313" key="5">
    <source>
        <dbReference type="Proteomes" id="UP001589894"/>
    </source>
</evidence>
<organism evidence="4 5">
    <name type="scientific">Plantactinospora siamensis</name>
    <dbReference type="NCBI Taxonomy" id="555372"/>
    <lineage>
        <taxon>Bacteria</taxon>
        <taxon>Bacillati</taxon>
        <taxon>Actinomycetota</taxon>
        <taxon>Actinomycetes</taxon>
        <taxon>Micromonosporales</taxon>
        <taxon>Micromonosporaceae</taxon>
        <taxon>Plantactinospora</taxon>
    </lineage>
</organism>
<dbReference type="EMBL" id="JBHLUE010000011">
    <property type="protein sequence ID" value="MFC0565196.1"/>
    <property type="molecule type" value="Genomic_DNA"/>
</dbReference>
<comment type="caution">
    <text evidence="4">The sequence shown here is derived from an EMBL/GenBank/DDBJ whole genome shotgun (WGS) entry which is preliminary data.</text>
</comment>
<dbReference type="Pfam" id="PF00550">
    <property type="entry name" value="PP-binding"/>
    <property type="match status" value="1"/>
</dbReference>
<evidence type="ECO:0000256" key="1">
    <source>
        <dbReference type="ARBA" id="ARBA00022450"/>
    </source>
</evidence>
<dbReference type="InterPro" id="IPR020806">
    <property type="entry name" value="PKS_PP-bd"/>
</dbReference>
<evidence type="ECO:0000313" key="4">
    <source>
        <dbReference type="EMBL" id="MFC0565196.1"/>
    </source>
</evidence>
<dbReference type="PROSITE" id="PS50075">
    <property type="entry name" value="CARRIER"/>
    <property type="match status" value="1"/>
</dbReference>
<keyword evidence="5" id="KW-1185">Reference proteome</keyword>
<evidence type="ECO:0000259" key="3">
    <source>
        <dbReference type="PROSITE" id="PS50075"/>
    </source>
</evidence>
<dbReference type="InterPro" id="IPR006162">
    <property type="entry name" value="Ppantetheine_attach_site"/>
</dbReference>
<name>A0ABV6NWQ7_9ACTN</name>
<proteinExistence type="predicted"/>
<accession>A0ABV6NWQ7</accession>
<dbReference type="Gene3D" id="1.10.1200.10">
    <property type="entry name" value="ACP-like"/>
    <property type="match status" value="1"/>
</dbReference>
<dbReference type="RefSeq" id="WP_377338808.1">
    <property type="nucleotide sequence ID" value="NZ_JBHLUE010000011.1"/>
</dbReference>